<proteinExistence type="predicted"/>
<organism evidence="1">
    <name type="scientific">Siphoviridae sp. ctLeh52</name>
    <dbReference type="NCBI Taxonomy" id="2827849"/>
    <lineage>
        <taxon>Viruses</taxon>
        <taxon>Duplodnaviria</taxon>
        <taxon>Heunggongvirae</taxon>
        <taxon>Uroviricota</taxon>
        <taxon>Caudoviricetes</taxon>
    </lineage>
</organism>
<evidence type="ECO:0000313" key="1">
    <source>
        <dbReference type="EMBL" id="DAF43153.1"/>
    </source>
</evidence>
<name>A0A8S5RX03_9CAUD</name>
<reference evidence="1" key="1">
    <citation type="journal article" date="2021" name="Proc. Natl. Acad. Sci. U.S.A.">
        <title>A Catalog of Tens of Thousands of Viruses from Human Metagenomes Reveals Hidden Associations with Chronic Diseases.</title>
        <authorList>
            <person name="Tisza M.J."/>
            <person name="Buck C.B."/>
        </authorList>
    </citation>
    <scope>NUCLEOTIDE SEQUENCE</scope>
    <source>
        <strain evidence="1">CtLeh52</strain>
    </source>
</reference>
<sequence>MALNKVYTRINWEDYPSENTDIDEINLNKMDSAIDALDNRIVSQDALKVDKSAINGNIADWTMDETTGVITITKYNGEKVIFDLNIEKIPVEFSMSDDGIITMTTEDGTQFTADIGFMIPVLTFEDSATIAVSVTGTGKNKTYSFSIKTGSVTDAMLQPNYLADIRVESANASAYAQSANAKSLLAESYAVGGTGTREGEDTDNAKYYMEQAKQQTGGIPTKVSELENDAGYITKSVSDLENYYDKTNIDKKIDEIPKTDLTNYLTKTGDGSNLTAAFEEATTLEELTTGEKLSSILGKLKLAVKNLKLLISLIGTTDISTIGDGTITGGLSDVNGKLSSKFYSDRLTAKNVKTITVNDYGCAMLLVAGATMYYFCNGYLVPISNTSDSVTMTLSNDYKTITVSNTTGESNYFLSMIIFTDSIDISISDSYM</sequence>
<accession>A0A8S5RX03</accession>
<protein>
    <submittedName>
        <fullName evidence="1">Uncharacterized protein</fullName>
    </submittedName>
</protein>
<dbReference type="EMBL" id="BK032499">
    <property type="protein sequence ID" value="DAF43153.1"/>
    <property type="molecule type" value="Genomic_DNA"/>
</dbReference>